<feature type="compositionally biased region" description="Low complexity" evidence="9">
    <location>
        <begin position="368"/>
        <end position="379"/>
    </location>
</feature>
<keyword evidence="6" id="KW-0067">ATP-binding</keyword>
<dbReference type="InterPro" id="IPR007621">
    <property type="entry name" value="TPM_dom"/>
</dbReference>
<dbReference type="InterPro" id="IPR011009">
    <property type="entry name" value="Kinase-like_dom_sf"/>
</dbReference>
<keyword evidence="5" id="KW-0418">Kinase</keyword>
<keyword evidence="2" id="KW-0723">Serine/threonine-protein kinase</keyword>
<dbReference type="Gene3D" id="3.30.200.20">
    <property type="entry name" value="Phosphorylase Kinase, domain 1"/>
    <property type="match status" value="1"/>
</dbReference>
<evidence type="ECO:0000256" key="6">
    <source>
        <dbReference type="ARBA" id="ARBA00022840"/>
    </source>
</evidence>
<keyword evidence="10" id="KW-1133">Transmembrane helix</keyword>
<dbReference type="SMART" id="SM00220">
    <property type="entry name" value="S_TKc"/>
    <property type="match status" value="1"/>
</dbReference>
<dbReference type="AlphaFoldDB" id="A0A051U5L0"/>
<reference evidence="12 13" key="1">
    <citation type="submission" date="2014-04" db="EMBL/GenBank/DDBJ databases">
        <title>The Genome Sequence of Mycobacterium tuberculosis TKK-01-0051.</title>
        <authorList>
            <consortium name="The Broad Institute Genomics Platform"/>
            <consortium name="The Broad Institute Genome Sequencing Center for Infectious Disease"/>
            <person name="Earl A.M."/>
            <person name="Cohen K."/>
            <person name="Pym A."/>
            <person name="Bishai W."/>
            <person name="Maharaj K."/>
            <person name="Desjardins C."/>
            <person name="Abeel T."/>
            <person name="Young S."/>
            <person name="Zeng Q."/>
            <person name="Gargeya S."/>
            <person name="Abouelleil A."/>
            <person name="Alvarado L."/>
            <person name="Chapman S.B."/>
            <person name="Gainer-Dewar J."/>
            <person name="Goldberg J."/>
            <person name="Griggs A."/>
            <person name="Gujja S."/>
            <person name="Hansen M."/>
            <person name="Howarth C."/>
            <person name="Imamovic A."/>
            <person name="Larimer J."/>
            <person name="Murphy C."/>
            <person name="Naylor J."/>
            <person name="Pearson M."/>
            <person name="Poon T.W."/>
            <person name="Priest M."/>
            <person name="Roberts A."/>
            <person name="Saif S."/>
            <person name="Shea T."/>
            <person name="Sykes S."/>
            <person name="Wortman J."/>
            <person name="Nusbaum C."/>
            <person name="Birren B."/>
        </authorList>
    </citation>
    <scope>NUCLEOTIDE SEQUENCE [LARGE SCALE GENOMIC DNA]</scope>
    <source>
        <strain evidence="12 13">TKK-01-0051</strain>
    </source>
</reference>
<dbReference type="Pfam" id="PF00069">
    <property type="entry name" value="Pkinase"/>
    <property type="match status" value="1"/>
</dbReference>
<dbReference type="SUPFAM" id="SSF56112">
    <property type="entry name" value="Protein kinase-like (PK-like)"/>
    <property type="match status" value="1"/>
</dbReference>
<comment type="catalytic activity">
    <reaction evidence="7">
        <text>L-threonyl-[protein] + ATP = O-phospho-L-threonyl-[protein] + ADP + H(+)</text>
        <dbReference type="Rhea" id="RHEA:46608"/>
        <dbReference type="Rhea" id="RHEA-COMP:11060"/>
        <dbReference type="Rhea" id="RHEA-COMP:11605"/>
        <dbReference type="ChEBI" id="CHEBI:15378"/>
        <dbReference type="ChEBI" id="CHEBI:30013"/>
        <dbReference type="ChEBI" id="CHEBI:30616"/>
        <dbReference type="ChEBI" id="CHEBI:61977"/>
        <dbReference type="ChEBI" id="CHEBI:456216"/>
        <dbReference type="EC" id="2.7.11.1"/>
    </reaction>
</comment>
<sequence length="506" mass="53504">MPDSGNDGLTPGQVFAGYTIVRRLGAGGMGQVYLAAHPRLPRRDALKVLSGELTANDEFRQRFNREADLAASLYNEHIVGIHDRGEFDGKLWLSMDYVEGIDASELLHSRYPSGMPRVEVVEIISAVADALDYAHSRGLLHRDVKPANILLGDAHPRRRILLADFGIARELGEISGLTATNMLVGTTAYCAPEQLQGADLDARADQYALGCTAYNLLTGSAPFHHSNPAVVIGQHLSAPPPLISQRRPELADLDPVIAKALAKHPSDRYASCTDFAAALAGRAGTAPPDAAGTTEISSAPTEVIATPPAPEGASAPARGGRVGAVALMVVLVAAALVVVAAVIGVRLLNGHTGRPDPGTASPSDRTTASAVAPPAKPALKLSGQITDQSGVLGPIEHNTVERALNNLHNRRGIRLWVVYVKNFAGLRPLRWAEDTMRANGFTGSDAILAVATEERAFSFRVPGAAISGTAIDVEAIRRDRIEPAVVRREWTRAAVTAANGLNEMPG</sequence>
<dbReference type="PROSITE" id="PS50011">
    <property type="entry name" value="PROTEIN_KINASE_DOM"/>
    <property type="match status" value="1"/>
</dbReference>
<evidence type="ECO:0000256" key="8">
    <source>
        <dbReference type="ARBA" id="ARBA00048679"/>
    </source>
</evidence>
<dbReference type="GO" id="GO:0080090">
    <property type="term" value="P:regulation of primary metabolic process"/>
    <property type="evidence" value="ECO:0007669"/>
    <property type="project" value="UniProtKB-ARBA"/>
</dbReference>
<evidence type="ECO:0000256" key="5">
    <source>
        <dbReference type="ARBA" id="ARBA00022777"/>
    </source>
</evidence>
<dbReference type="CDD" id="cd14014">
    <property type="entry name" value="STKc_PknB_like"/>
    <property type="match status" value="1"/>
</dbReference>
<dbReference type="GO" id="GO:0005524">
    <property type="term" value="F:ATP binding"/>
    <property type="evidence" value="ECO:0007669"/>
    <property type="project" value="UniProtKB-KW"/>
</dbReference>
<dbReference type="PANTHER" id="PTHR43289:SF6">
    <property type="entry name" value="SERINE_THREONINE-PROTEIN KINASE NEKL-3"/>
    <property type="match status" value="1"/>
</dbReference>
<evidence type="ECO:0000256" key="10">
    <source>
        <dbReference type="SAM" id="Phobius"/>
    </source>
</evidence>
<dbReference type="Gene3D" id="3.10.310.50">
    <property type="match status" value="1"/>
</dbReference>
<proteinExistence type="predicted"/>
<feature type="domain" description="Protein kinase" evidence="11">
    <location>
        <begin position="18"/>
        <end position="280"/>
    </location>
</feature>
<evidence type="ECO:0000256" key="7">
    <source>
        <dbReference type="ARBA" id="ARBA00047899"/>
    </source>
</evidence>
<accession>A0A051U5L0</accession>
<dbReference type="PANTHER" id="PTHR43289">
    <property type="entry name" value="MITOGEN-ACTIVATED PROTEIN KINASE KINASE KINASE 20-RELATED"/>
    <property type="match status" value="1"/>
</dbReference>
<evidence type="ECO:0000256" key="9">
    <source>
        <dbReference type="SAM" id="MobiDB-lite"/>
    </source>
</evidence>
<comment type="catalytic activity">
    <reaction evidence="8">
        <text>L-seryl-[protein] + ATP = O-phospho-L-seryl-[protein] + ADP + H(+)</text>
        <dbReference type="Rhea" id="RHEA:17989"/>
        <dbReference type="Rhea" id="RHEA-COMP:9863"/>
        <dbReference type="Rhea" id="RHEA-COMP:11604"/>
        <dbReference type="ChEBI" id="CHEBI:15378"/>
        <dbReference type="ChEBI" id="CHEBI:29999"/>
        <dbReference type="ChEBI" id="CHEBI:30616"/>
        <dbReference type="ChEBI" id="CHEBI:83421"/>
        <dbReference type="ChEBI" id="CHEBI:456216"/>
        <dbReference type="EC" id="2.7.11.1"/>
    </reaction>
</comment>
<dbReference type="PATRIC" id="fig|1324261.3.peg.2627"/>
<evidence type="ECO:0000256" key="1">
    <source>
        <dbReference type="ARBA" id="ARBA00012513"/>
    </source>
</evidence>
<feature type="region of interest" description="Disordered" evidence="9">
    <location>
        <begin position="351"/>
        <end position="379"/>
    </location>
</feature>
<dbReference type="Gene3D" id="1.10.510.10">
    <property type="entry name" value="Transferase(Phosphotransferase) domain 1"/>
    <property type="match status" value="1"/>
</dbReference>
<evidence type="ECO:0000313" key="13">
    <source>
        <dbReference type="Proteomes" id="UP000025947"/>
    </source>
</evidence>
<name>A0A051U5L0_9MYCO</name>
<comment type="caution">
    <text evidence="12">The sequence shown here is derived from an EMBL/GenBank/DDBJ whole genome shotgun (WGS) entry which is preliminary data.</text>
</comment>
<dbReference type="Proteomes" id="UP000025947">
    <property type="component" value="Unassembled WGS sequence"/>
</dbReference>
<evidence type="ECO:0000256" key="3">
    <source>
        <dbReference type="ARBA" id="ARBA00022679"/>
    </source>
</evidence>
<dbReference type="RefSeq" id="WP_044485331.1">
    <property type="nucleotide sequence ID" value="NZ_KK328284.1"/>
</dbReference>
<evidence type="ECO:0000256" key="2">
    <source>
        <dbReference type="ARBA" id="ARBA00022527"/>
    </source>
</evidence>
<evidence type="ECO:0000313" key="12">
    <source>
        <dbReference type="EMBL" id="KBZ63896.1"/>
    </source>
</evidence>
<keyword evidence="10" id="KW-0472">Membrane</keyword>
<dbReference type="EC" id="2.7.11.1" evidence="1"/>
<dbReference type="InterPro" id="IPR008271">
    <property type="entry name" value="Ser/Thr_kinase_AS"/>
</dbReference>
<gene>
    <name evidence="12" type="ORF">K875_02608</name>
</gene>
<dbReference type="GO" id="GO:0004674">
    <property type="term" value="F:protein serine/threonine kinase activity"/>
    <property type="evidence" value="ECO:0007669"/>
    <property type="project" value="UniProtKB-KW"/>
</dbReference>
<protein>
    <recommendedName>
        <fullName evidence="1">non-specific serine/threonine protein kinase</fullName>
        <ecNumber evidence="1">2.7.11.1</ecNumber>
    </recommendedName>
</protein>
<evidence type="ECO:0000256" key="4">
    <source>
        <dbReference type="ARBA" id="ARBA00022741"/>
    </source>
</evidence>
<keyword evidence="4" id="KW-0547">Nucleotide-binding</keyword>
<feature type="transmembrane region" description="Helical" evidence="10">
    <location>
        <begin position="324"/>
        <end position="345"/>
    </location>
</feature>
<dbReference type="FunFam" id="3.30.200.20:FF:000035">
    <property type="entry name" value="Serine/threonine protein kinase Stk1"/>
    <property type="match status" value="1"/>
</dbReference>
<dbReference type="PROSITE" id="PS00108">
    <property type="entry name" value="PROTEIN_KINASE_ST"/>
    <property type="match status" value="1"/>
</dbReference>
<dbReference type="Pfam" id="PF04536">
    <property type="entry name" value="TPM_phosphatase"/>
    <property type="match status" value="1"/>
</dbReference>
<organism evidence="12 13">
    <name type="scientific">Mycobacterium [tuberculosis] TKK-01-0051</name>
    <dbReference type="NCBI Taxonomy" id="1324261"/>
    <lineage>
        <taxon>Bacteria</taxon>
        <taxon>Bacillati</taxon>
        <taxon>Actinomycetota</taxon>
        <taxon>Actinomycetes</taxon>
        <taxon>Mycobacteriales</taxon>
        <taxon>Mycobacteriaceae</taxon>
        <taxon>Mycobacterium</taxon>
        <taxon>Mycobacterium avium complex (MAC)</taxon>
    </lineage>
</organism>
<evidence type="ECO:0000259" key="11">
    <source>
        <dbReference type="PROSITE" id="PS50011"/>
    </source>
</evidence>
<keyword evidence="3" id="KW-0808">Transferase</keyword>
<dbReference type="EMBL" id="JLXW01000006">
    <property type="protein sequence ID" value="KBZ63896.1"/>
    <property type="molecule type" value="Genomic_DNA"/>
</dbReference>
<keyword evidence="13" id="KW-1185">Reference proteome</keyword>
<dbReference type="InterPro" id="IPR000719">
    <property type="entry name" value="Prot_kinase_dom"/>
</dbReference>
<dbReference type="HOGENOM" id="CLU_000288_63_44_11"/>
<keyword evidence="10" id="KW-0812">Transmembrane</keyword>